<evidence type="ECO:0000256" key="1">
    <source>
        <dbReference type="SAM" id="SignalP"/>
    </source>
</evidence>
<proteinExistence type="predicted"/>
<organism evidence="2 3">
    <name type="scientific">Tabrizicola soli</name>
    <dbReference type="NCBI Taxonomy" id="2185115"/>
    <lineage>
        <taxon>Bacteria</taxon>
        <taxon>Pseudomonadati</taxon>
        <taxon>Pseudomonadota</taxon>
        <taxon>Alphaproteobacteria</taxon>
        <taxon>Rhodobacterales</taxon>
        <taxon>Paracoccaceae</taxon>
        <taxon>Tabrizicola</taxon>
    </lineage>
</organism>
<keyword evidence="2" id="KW-0449">Lipoprotein</keyword>
<keyword evidence="1" id="KW-0732">Signal</keyword>
<sequence length="226" mass="24156">MSAVSRLTAALAVLALLAACGSEKSEPSPMGAAVGTLAKATLSRMSARRAGGEAKTPAAPSRAEIEKYGMPILRAVIPSRGADALVTISDRKGPVVTWSTTDGTTFSLRDGVLIQTRGLGPDLMSARAPSLGQLRQNGGTHQRVYYFLGADDRTTTRTYDCTVQVRGGESVTIFGRAHATTRVTEECVRPQGRITNEFWLEGATVRKSRQWVSGLTGYIDLERVVD</sequence>
<name>A0ABV7E2G5_9RHOB</name>
<dbReference type="InterPro" id="IPR023373">
    <property type="entry name" value="YmcC_sf"/>
</dbReference>
<protein>
    <submittedName>
        <fullName evidence="2">YjbF family lipoprotein</fullName>
    </submittedName>
</protein>
<dbReference type="RefSeq" id="WP_197643565.1">
    <property type="nucleotide sequence ID" value="NZ_JAEACP010000009.1"/>
</dbReference>
<evidence type="ECO:0000313" key="3">
    <source>
        <dbReference type="Proteomes" id="UP001595445"/>
    </source>
</evidence>
<dbReference type="EMBL" id="JBHRSM010000055">
    <property type="protein sequence ID" value="MFC3088780.1"/>
    <property type="molecule type" value="Genomic_DNA"/>
</dbReference>
<dbReference type="PROSITE" id="PS51257">
    <property type="entry name" value="PROKAR_LIPOPROTEIN"/>
    <property type="match status" value="1"/>
</dbReference>
<accession>A0ABV7E2G5</accession>
<gene>
    <name evidence="2" type="ORF">ACFOD6_22290</name>
</gene>
<dbReference type="Gene3D" id="2.40.360.10">
    <property type="entry name" value="YmcC-like"/>
    <property type="match status" value="1"/>
</dbReference>
<dbReference type="Pfam" id="PF11102">
    <property type="entry name" value="YjbF"/>
    <property type="match status" value="1"/>
</dbReference>
<evidence type="ECO:0000313" key="2">
    <source>
        <dbReference type="EMBL" id="MFC3088780.1"/>
    </source>
</evidence>
<dbReference type="Proteomes" id="UP001595445">
    <property type="component" value="Unassembled WGS sequence"/>
</dbReference>
<reference evidence="3" key="1">
    <citation type="journal article" date="2019" name="Int. J. Syst. Evol. Microbiol.">
        <title>The Global Catalogue of Microorganisms (GCM) 10K type strain sequencing project: providing services to taxonomists for standard genome sequencing and annotation.</title>
        <authorList>
            <consortium name="The Broad Institute Genomics Platform"/>
            <consortium name="The Broad Institute Genome Sequencing Center for Infectious Disease"/>
            <person name="Wu L."/>
            <person name="Ma J."/>
        </authorList>
    </citation>
    <scope>NUCLEOTIDE SEQUENCE [LARGE SCALE GENOMIC DNA]</scope>
    <source>
        <strain evidence="3">KCTC 62102</strain>
    </source>
</reference>
<dbReference type="SUPFAM" id="SSF159270">
    <property type="entry name" value="YmcC-like"/>
    <property type="match status" value="1"/>
</dbReference>
<comment type="caution">
    <text evidence="2">The sequence shown here is derived from an EMBL/GenBank/DDBJ whole genome shotgun (WGS) entry which is preliminary data.</text>
</comment>
<keyword evidence="3" id="KW-1185">Reference proteome</keyword>
<dbReference type="InterPro" id="IPR021308">
    <property type="entry name" value="GfcB"/>
</dbReference>
<feature type="signal peptide" evidence="1">
    <location>
        <begin position="1"/>
        <end position="18"/>
    </location>
</feature>
<feature type="chain" id="PRO_5046988311" evidence="1">
    <location>
        <begin position="19"/>
        <end position="226"/>
    </location>
</feature>